<organism evidence="2 3">
    <name type="scientific">Asparagus officinalis</name>
    <name type="common">Garden asparagus</name>
    <dbReference type="NCBI Taxonomy" id="4686"/>
    <lineage>
        <taxon>Eukaryota</taxon>
        <taxon>Viridiplantae</taxon>
        <taxon>Streptophyta</taxon>
        <taxon>Embryophyta</taxon>
        <taxon>Tracheophyta</taxon>
        <taxon>Spermatophyta</taxon>
        <taxon>Magnoliopsida</taxon>
        <taxon>Liliopsida</taxon>
        <taxon>Asparagales</taxon>
        <taxon>Asparagaceae</taxon>
        <taxon>Asparagoideae</taxon>
        <taxon>Asparagus</taxon>
    </lineage>
</organism>
<protein>
    <submittedName>
        <fullName evidence="2">Uncharacterized protein</fullName>
    </submittedName>
</protein>
<feature type="region of interest" description="Disordered" evidence="1">
    <location>
        <begin position="1"/>
        <end position="21"/>
    </location>
</feature>
<evidence type="ECO:0000313" key="3">
    <source>
        <dbReference type="Proteomes" id="UP000243459"/>
    </source>
</evidence>
<dbReference type="Proteomes" id="UP000243459">
    <property type="component" value="Unassembled WGS sequence"/>
</dbReference>
<feature type="region of interest" description="Disordered" evidence="1">
    <location>
        <begin position="204"/>
        <end position="225"/>
    </location>
</feature>
<dbReference type="EMBL" id="KV863582">
    <property type="protein sequence ID" value="ONK55321.1"/>
    <property type="molecule type" value="Genomic_DNA"/>
</dbReference>
<reference evidence="3" key="1">
    <citation type="journal article" date="2017" name="Nat. Commun.">
        <title>The asparagus genome sheds light on the origin and evolution of a young Y chromosome.</title>
        <authorList>
            <person name="Harkess A."/>
            <person name="Zhou J."/>
            <person name="Xu C."/>
            <person name="Bowers J.E."/>
            <person name="Van der Hulst R."/>
            <person name="Ayyampalayam S."/>
            <person name="Mercati F."/>
            <person name="Riccardi P."/>
            <person name="McKain M.R."/>
            <person name="Kakrana A."/>
            <person name="Tang H."/>
            <person name="Ray J."/>
            <person name="Groenendijk J."/>
            <person name="Arikit S."/>
            <person name="Mathioni S.M."/>
            <person name="Nakano M."/>
            <person name="Shan H."/>
            <person name="Telgmann-Rauber A."/>
            <person name="Kanno A."/>
            <person name="Yue Z."/>
            <person name="Chen H."/>
            <person name="Li W."/>
            <person name="Chen Y."/>
            <person name="Xu X."/>
            <person name="Zhang Y."/>
            <person name="Luo S."/>
            <person name="Chen H."/>
            <person name="Gao J."/>
            <person name="Mao Z."/>
            <person name="Pires J.C."/>
            <person name="Luo M."/>
            <person name="Kudrna D."/>
            <person name="Wing R.A."/>
            <person name="Meyers B.C."/>
            <person name="Yi K."/>
            <person name="Kong H."/>
            <person name="Lavrijsen P."/>
            <person name="Sunseri F."/>
            <person name="Falavigna A."/>
            <person name="Ye Y."/>
            <person name="Leebens-Mack J.H."/>
            <person name="Chen G."/>
        </authorList>
    </citation>
    <scope>NUCLEOTIDE SEQUENCE [LARGE SCALE GENOMIC DNA]</scope>
    <source>
        <strain evidence="3">cv. DH0086</strain>
    </source>
</reference>
<feature type="compositionally biased region" description="Basic and acidic residues" evidence="1">
    <location>
        <begin position="1"/>
        <end position="14"/>
    </location>
</feature>
<evidence type="ECO:0000256" key="1">
    <source>
        <dbReference type="SAM" id="MobiDB-lite"/>
    </source>
</evidence>
<accession>A0A1R3L6S5</accession>
<keyword evidence="3" id="KW-1185">Reference proteome</keyword>
<sequence>MTHVPGRREYQHFEESEEAPFEEVSGDLEGLYDFLGPEFPTQYAPSQIEAPAEEETKELARAGTFLESVRDVIVDQMPMPDYTLDFTAPPKHRREVEAGPSEEVVMKKAHHDEAAIVVKIEEGHAPSALEPTSEAAPSIVSSSSVTKAISSAPDVVAKIALSTSDVMMPMLVGEQRSLAQATESVVSEGIHSFTSLLLRQLSPSPLEGKRRKKSSSITPVIAKRS</sequence>
<evidence type="ECO:0000313" key="2">
    <source>
        <dbReference type="EMBL" id="ONK55321.1"/>
    </source>
</evidence>
<name>A0A1R3L6S5_ASPOF</name>
<dbReference type="Gramene" id="ONK55321">
    <property type="protein sequence ID" value="ONK55321"/>
    <property type="gene ID" value="A4U43_UnF5000"/>
</dbReference>
<dbReference type="AlphaFoldDB" id="A0A1R3L6S5"/>
<gene>
    <name evidence="2" type="ORF">A4U43_UnF5000</name>
</gene>
<proteinExistence type="predicted"/>